<dbReference type="EMBL" id="OD572963">
    <property type="protein sequence ID" value="CAD7449931.1"/>
    <property type="molecule type" value="Genomic_DNA"/>
</dbReference>
<evidence type="ECO:0000256" key="1">
    <source>
        <dbReference type="SAM" id="MobiDB-lite"/>
    </source>
</evidence>
<accession>A0A7R9I922</accession>
<organism evidence="2">
    <name type="scientific">Timema bartmani</name>
    <dbReference type="NCBI Taxonomy" id="61472"/>
    <lineage>
        <taxon>Eukaryota</taxon>
        <taxon>Metazoa</taxon>
        <taxon>Ecdysozoa</taxon>
        <taxon>Arthropoda</taxon>
        <taxon>Hexapoda</taxon>
        <taxon>Insecta</taxon>
        <taxon>Pterygota</taxon>
        <taxon>Neoptera</taxon>
        <taxon>Polyneoptera</taxon>
        <taxon>Phasmatodea</taxon>
        <taxon>Timematodea</taxon>
        <taxon>Timematoidea</taxon>
        <taxon>Timematidae</taxon>
        <taxon>Timema</taxon>
    </lineage>
</organism>
<sequence>MSQDCQMSTHCARSGVDHSGKQAGTGFLHDSSQKIMTSVMDIPHWKFEQSESLLCYSPKCDTIGDNCIGEYAIGMDSNPDLLLIGSPVYYECNALEHSTIERIMLSSEKENAEFYE</sequence>
<proteinExistence type="predicted"/>
<protein>
    <submittedName>
        <fullName evidence="2">Uncharacterized protein</fullName>
    </submittedName>
</protein>
<name>A0A7R9I922_9NEOP</name>
<feature type="compositionally biased region" description="Polar residues" evidence="1">
    <location>
        <begin position="1"/>
        <end position="11"/>
    </location>
</feature>
<gene>
    <name evidence="2" type="ORF">TBIB3V08_LOCUS12203</name>
</gene>
<dbReference type="AlphaFoldDB" id="A0A7R9I922"/>
<feature type="region of interest" description="Disordered" evidence="1">
    <location>
        <begin position="1"/>
        <end position="25"/>
    </location>
</feature>
<evidence type="ECO:0000313" key="2">
    <source>
        <dbReference type="EMBL" id="CAD7449931.1"/>
    </source>
</evidence>
<reference evidence="2" key="1">
    <citation type="submission" date="2020-11" db="EMBL/GenBank/DDBJ databases">
        <authorList>
            <person name="Tran Van P."/>
        </authorList>
    </citation>
    <scope>NUCLEOTIDE SEQUENCE</scope>
</reference>